<dbReference type="Proteomes" id="UP000603463">
    <property type="component" value="Unassembled WGS sequence"/>
</dbReference>
<dbReference type="EMBL" id="WVBC01000001">
    <property type="protein sequence ID" value="NKT76923.1"/>
    <property type="molecule type" value="Genomic_DNA"/>
</dbReference>
<dbReference type="EMBL" id="WUXR01000001">
    <property type="protein sequence ID" value="MBM4564347.1"/>
    <property type="molecule type" value="Genomic_DNA"/>
</dbReference>
<proteinExistence type="predicted"/>
<accession>A0A9Q5RVW4</accession>
<reference evidence="1" key="1">
    <citation type="submission" date="2019-11" db="EMBL/GenBank/DDBJ databases">
        <title>Spread of Macrolides and rifampicin resistant Rhodococcus equi in clinical isolates in the USA.</title>
        <authorList>
            <person name="Alvarez-Narvaez S."/>
            <person name="Huber L."/>
            <person name="Cohen N.D."/>
            <person name="Slovis N."/>
            <person name="Greiter M."/>
            <person name="Giguere S."/>
            <person name="Hart K."/>
        </authorList>
    </citation>
    <scope>NUCLEOTIDE SEQUENCE</scope>
    <source>
        <strain evidence="1">Lh_17</strain>
    </source>
</reference>
<reference evidence="3" key="2">
    <citation type="journal article" date="2020" name="Environ. Microbiol.">
        <title>The novel and transferable erm(51) gene confers Macrolides, Lincosamides, and Streptogramins B (MLSB) resistance to clonal Rhodococcus equi in the environment.</title>
        <authorList>
            <person name="Huber L."/>
            <person name="Giguere S."/>
            <person name="Slovis N.M."/>
            <person name="Alvarez-Narvaez S."/>
            <person name="Hart K.A."/>
            <person name="Greiter M."/>
            <person name="Morris E.R.A."/>
            <person name="Cohen N.D."/>
        </authorList>
    </citation>
    <scope>NUCLEOTIDE SEQUENCE</scope>
    <source>
        <strain evidence="2">Lh_116_1</strain>
        <strain evidence="3">Lh_16_1</strain>
    </source>
</reference>
<dbReference type="EMBL" id="WVDC01000010">
    <property type="protein sequence ID" value="NKW43647.1"/>
    <property type="molecule type" value="Genomic_DNA"/>
</dbReference>
<sequence length="146" mass="15707">MSRIIVAVLVVAALLGTGFAFYSALSDVAQTSTERPLADDVATVRGRTVTCVELLPDSCSFDMQFAFDRWGDGLNAYLASDLGPWGRGVSDASAAKLGLQACNLSSIPGQTYLEFERVARADHPDANTSQLYPFWDQARRILCPAG</sequence>
<evidence type="ECO:0000313" key="1">
    <source>
        <dbReference type="EMBL" id="MBM4564347.1"/>
    </source>
</evidence>
<evidence type="ECO:0000313" key="4">
    <source>
        <dbReference type="Proteomes" id="UP000608063"/>
    </source>
</evidence>
<gene>
    <name evidence="1" type="ORF">GS441_02420</name>
    <name evidence="2" type="ORF">GS882_01565</name>
    <name evidence="3" type="ORF">GS947_19170</name>
</gene>
<dbReference type="Proteomes" id="UP000808906">
    <property type="component" value="Unassembled WGS sequence"/>
</dbReference>
<evidence type="ECO:0000313" key="2">
    <source>
        <dbReference type="EMBL" id="NKT76923.1"/>
    </source>
</evidence>
<name>A0A9Q5RVW4_RHOHA</name>
<evidence type="ECO:0000313" key="3">
    <source>
        <dbReference type="EMBL" id="NKW43647.1"/>
    </source>
</evidence>
<dbReference type="AlphaFoldDB" id="A0A9Q5RVW4"/>
<protein>
    <submittedName>
        <fullName evidence="3">Uncharacterized protein</fullName>
    </submittedName>
</protein>
<comment type="caution">
    <text evidence="3">The sequence shown here is derived from an EMBL/GenBank/DDBJ whole genome shotgun (WGS) entry which is preliminary data.</text>
</comment>
<organism evidence="3 4">
    <name type="scientific">Rhodococcus hoagii</name>
    <name type="common">Corynebacterium equii</name>
    <dbReference type="NCBI Taxonomy" id="43767"/>
    <lineage>
        <taxon>Bacteria</taxon>
        <taxon>Bacillati</taxon>
        <taxon>Actinomycetota</taxon>
        <taxon>Actinomycetes</taxon>
        <taxon>Mycobacteriales</taxon>
        <taxon>Nocardiaceae</taxon>
        <taxon>Prescottella</taxon>
    </lineage>
</organism>
<dbReference type="Proteomes" id="UP000608063">
    <property type="component" value="Unassembled WGS sequence"/>
</dbReference>
<dbReference type="RefSeq" id="WP_084961888.1">
    <property type="nucleotide sequence ID" value="NZ_CP095477.1"/>
</dbReference>